<sequence>MAGGEPLHSQSTSLAWVTFVPRSRYALFATKRRQPYQPGMSPYGLFRHALDKR</sequence>
<organism evidence="1 2">
    <name type="scientific">Desmospora profundinema</name>
    <dbReference type="NCBI Taxonomy" id="1571184"/>
    <lineage>
        <taxon>Bacteria</taxon>
        <taxon>Bacillati</taxon>
        <taxon>Bacillota</taxon>
        <taxon>Bacilli</taxon>
        <taxon>Bacillales</taxon>
        <taxon>Thermoactinomycetaceae</taxon>
        <taxon>Desmospora</taxon>
    </lineage>
</organism>
<protein>
    <submittedName>
        <fullName evidence="1">Uncharacterized protein</fullName>
    </submittedName>
</protein>
<evidence type="ECO:0000313" key="1">
    <source>
        <dbReference type="EMBL" id="MDR6227087.1"/>
    </source>
</evidence>
<name>A0ABU1IQK6_9BACL</name>
<gene>
    <name evidence="1" type="ORF">JOE21_003099</name>
</gene>
<keyword evidence="2" id="KW-1185">Reference proteome</keyword>
<dbReference type="Proteomes" id="UP001185012">
    <property type="component" value="Unassembled WGS sequence"/>
</dbReference>
<accession>A0ABU1IQK6</accession>
<comment type="caution">
    <text evidence="1">The sequence shown here is derived from an EMBL/GenBank/DDBJ whole genome shotgun (WGS) entry which is preliminary data.</text>
</comment>
<evidence type="ECO:0000313" key="2">
    <source>
        <dbReference type="Proteomes" id="UP001185012"/>
    </source>
</evidence>
<dbReference type="EMBL" id="JAVDQG010000007">
    <property type="protein sequence ID" value="MDR6227087.1"/>
    <property type="molecule type" value="Genomic_DNA"/>
</dbReference>
<reference evidence="1 2" key="1">
    <citation type="submission" date="2023-07" db="EMBL/GenBank/DDBJ databases">
        <title>Genomic Encyclopedia of Type Strains, Phase IV (KMG-IV): sequencing the most valuable type-strain genomes for metagenomic binning, comparative biology and taxonomic classification.</title>
        <authorList>
            <person name="Goeker M."/>
        </authorList>
    </citation>
    <scope>NUCLEOTIDE SEQUENCE [LARGE SCALE GENOMIC DNA]</scope>
    <source>
        <strain evidence="1 2">DSM 45903</strain>
    </source>
</reference>
<proteinExistence type="predicted"/>